<evidence type="ECO:0000313" key="4">
    <source>
        <dbReference type="Proteomes" id="UP000053989"/>
    </source>
</evidence>
<dbReference type="Gene3D" id="3.40.50.12780">
    <property type="entry name" value="N-terminal domain of ligase-like"/>
    <property type="match status" value="1"/>
</dbReference>
<dbReference type="InterPro" id="IPR042099">
    <property type="entry name" value="ANL_N_sf"/>
</dbReference>
<dbReference type="GO" id="GO:0006631">
    <property type="term" value="P:fatty acid metabolic process"/>
    <property type="evidence" value="ECO:0007669"/>
    <property type="project" value="TreeGrafter"/>
</dbReference>
<keyword evidence="1" id="KW-0472">Membrane</keyword>
<dbReference type="PANTHER" id="PTHR43201:SF3">
    <property type="entry name" value="ENZYME, PUTATIVE (JCVI)-RELATED"/>
    <property type="match status" value="1"/>
</dbReference>
<name>A0A0C3E7J5_9AGAM</name>
<reference evidence="3 4" key="1">
    <citation type="submission" date="2014-04" db="EMBL/GenBank/DDBJ databases">
        <authorList>
            <consortium name="DOE Joint Genome Institute"/>
            <person name="Kuo A."/>
            <person name="Kohler A."/>
            <person name="Nagy L.G."/>
            <person name="Floudas D."/>
            <person name="Copeland A."/>
            <person name="Barry K.W."/>
            <person name="Cichocki N."/>
            <person name="Veneault-Fourrey C."/>
            <person name="LaButti K."/>
            <person name="Lindquist E.A."/>
            <person name="Lipzen A."/>
            <person name="Lundell T."/>
            <person name="Morin E."/>
            <person name="Murat C."/>
            <person name="Sun H."/>
            <person name="Tunlid A."/>
            <person name="Henrissat B."/>
            <person name="Grigoriev I.V."/>
            <person name="Hibbett D.S."/>
            <person name="Martin F."/>
            <person name="Nordberg H.P."/>
            <person name="Cantor M.N."/>
            <person name="Hua S.X."/>
        </authorList>
    </citation>
    <scope>NUCLEOTIDE SEQUENCE [LARGE SCALE GENOMIC DNA]</scope>
    <source>
        <strain evidence="3 4">Foug A</strain>
    </source>
</reference>
<dbReference type="PANTHER" id="PTHR43201">
    <property type="entry name" value="ACYL-COA SYNTHETASE"/>
    <property type="match status" value="1"/>
</dbReference>
<gene>
    <name evidence="3" type="ORF">SCLCIDRAFT_7035</name>
</gene>
<sequence>MASTKSDTRRLSRLSYPPLDGSLLFPELLEYNAQHNPDHPFFVYPSDRGTGEICKISHLEFYRASQRVAHAVRPGRQGKSKEVVVILANCDTILYQALFMGIIYAGLIAALLKPTFQPFPMSPRNSAPAVIDMLRKTNCHRMIVSRHSLRDLVSAIRAELSKSKEAYRLQIEEPPHLTAVYPYLSTEVVASPFEPFQKGESGQEKKDVMFYLHSSGSTGFPRPIPITYLTSNHYCLMPSVTENRAVENLRVAGGQLPPFHTMGVFIQVFLPVASLRGVSVYPPTANLDPTATPVIPTSQNALENAVSTHSNGILSVPAFLEEWVLSPEAVNQLSKFLYVAFAGGPLAKKTGDSLVASGVRLKSVYGSTECGPFAYIASTPEDANQWEWIRFSPNSKIRWVPLGDGTSEMQVLSLIHCIDF</sequence>
<dbReference type="EMBL" id="KN822008">
    <property type="protein sequence ID" value="KIM68750.1"/>
    <property type="molecule type" value="Genomic_DNA"/>
</dbReference>
<dbReference type="InParanoid" id="A0A0C3E7J5"/>
<accession>A0A0C3E7J5</accession>
<dbReference type="SUPFAM" id="SSF56801">
    <property type="entry name" value="Acetyl-CoA synthetase-like"/>
    <property type="match status" value="1"/>
</dbReference>
<dbReference type="Proteomes" id="UP000053989">
    <property type="component" value="Unassembled WGS sequence"/>
</dbReference>
<feature type="domain" description="AMP-dependent synthetase/ligase" evidence="2">
    <location>
        <begin position="30"/>
        <end position="381"/>
    </location>
</feature>
<dbReference type="PROSITE" id="PS00455">
    <property type="entry name" value="AMP_BINDING"/>
    <property type="match status" value="1"/>
</dbReference>
<keyword evidence="1" id="KW-0812">Transmembrane</keyword>
<feature type="transmembrane region" description="Helical" evidence="1">
    <location>
        <begin position="83"/>
        <end position="112"/>
    </location>
</feature>
<organism evidence="3 4">
    <name type="scientific">Scleroderma citrinum Foug A</name>
    <dbReference type="NCBI Taxonomy" id="1036808"/>
    <lineage>
        <taxon>Eukaryota</taxon>
        <taxon>Fungi</taxon>
        <taxon>Dikarya</taxon>
        <taxon>Basidiomycota</taxon>
        <taxon>Agaricomycotina</taxon>
        <taxon>Agaricomycetes</taxon>
        <taxon>Agaricomycetidae</taxon>
        <taxon>Boletales</taxon>
        <taxon>Sclerodermatineae</taxon>
        <taxon>Sclerodermataceae</taxon>
        <taxon>Scleroderma</taxon>
    </lineage>
</organism>
<dbReference type="AlphaFoldDB" id="A0A0C3E7J5"/>
<dbReference type="HOGENOM" id="CLU_002220_3_2_1"/>
<evidence type="ECO:0000313" key="3">
    <source>
        <dbReference type="EMBL" id="KIM68750.1"/>
    </source>
</evidence>
<dbReference type="GO" id="GO:0031956">
    <property type="term" value="F:medium-chain fatty acid-CoA ligase activity"/>
    <property type="evidence" value="ECO:0007669"/>
    <property type="project" value="TreeGrafter"/>
</dbReference>
<evidence type="ECO:0000256" key="1">
    <source>
        <dbReference type="SAM" id="Phobius"/>
    </source>
</evidence>
<proteinExistence type="predicted"/>
<keyword evidence="4" id="KW-1185">Reference proteome</keyword>
<dbReference type="STRING" id="1036808.A0A0C3E7J5"/>
<evidence type="ECO:0000259" key="2">
    <source>
        <dbReference type="Pfam" id="PF00501"/>
    </source>
</evidence>
<dbReference type="OrthoDB" id="429813at2759"/>
<dbReference type="InterPro" id="IPR020845">
    <property type="entry name" value="AMP-binding_CS"/>
</dbReference>
<keyword evidence="1" id="KW-1133">Transmembrane helix</keyword>
<reference evidence="4" key="2">
    <citation type="submission" date="2015-01" db="EMBL/GenBank/DDBJ databases">
        <title>Evolutionary Origins and Diversification of the Mycorrhizal Mutualists.</title>
        <authorList>
            <consortium name="DOE Joint Genome Institute"/>
            <consortium name="Mycorrhizal Genomics Consortium"/>
            <person name="Kohler A."/>
            <person name="Kuo A."/>
            <person name="Nagy L.G."/>
            <person name="Floudas D."/>
            <person name="Copeland A."/>
            <person name="Barry K.W."/>
            <person name="Cichocki N."/>
            <person name="Veneault-Fourrey C."/>
            <person name="LaButti K."/>
            <person name="Lindquist E.A."/>
            <person name="Lipzen A."/>
            <person name="Lundell T."/>
            <person name="Morin E."/>
            <person name="Murat C."/>
            <person name="Riley R."/>
            <person name="Ohm R."/>
            <person name="Sun H."/>
            <person name="Tunlid A."/>
            <person name="Henrissat B."/>
            <person name="Grigoriev I.V."/>
            <person name="Hibbett D.S."/>
            <person name="Martin F."/>
        </authorList>
    </citation>
    <scope>NUCLEOTIDE SEQUENCE [LARGE SCALE GENOMIC DNA]</scope>
    <source>
        <strain evidence="4">Foug A</strain>
    </source>
</reference>
<dbReference type="Pfam" id="PF00501">
    <property type="entry name" value="AMP-binding"/>
    <property type="match status" value="1"/>
</dbReference>
<protein>
    <recommendedName>
        <fullName evidence="2">AMP-dependent synthetase/ligase domain-containing protein</fullName>
    </recommendedName>
</protein>
<dbReference type="InterPro" id="IPR000873">
    <property type="entry name" value="AMP-dep_synth/lig_dom"/>
</dbReference>